<dbReference type="SUPFAM" id="SSF53756">
    <property type="entry name" value="UDP-Glycosyltransferase/glycogen phosphorylase"/>
    <property type="match status" value="1"/>
</dbReference>
<dbReference type="Gene3D" id="3.40.50.2000">
    <property type="entry name" value="Glycogen Phosphorylase B"/>
    <property type="match status" value="2"/>
</dbReference>
<dbReference type="AlphaFoldDB" id="A0A375YM84"/>
<evidence type="ECO:0000259" key="1">
    <source>
        <dbReference type="Pfam" id="PF03033"/>
    </source>
</evidence>
<dbReference type="InterPro" id="IPR002213">
    <property type="entry name" value="UDP_glucos_trans"/>
</dbReference>
<dbReference type="InterPro" id="IPR010610">
    <property type="entry name" value="EryCIII-like_C"/>
</dbReference>
<sequence length="442" mass="48537">MAAWPGIEGDDVFAMRVVLASWGSRGEIEPVAAVARELTYRGHDVQIAVPPDLVEFTASAGLNAVAYGPHWHPFSDAYRDYWSSFFRQPWRIPKLGRMWREVSDPLMKARPQISDRLCSLAQGADLLLTGMNFEETAANVAEYHDIPLATLHWFPFRPNRHLMPFLPAALGAPAMMTFEWLSYLGAKRTEDAQRRRLGLKKVNTPWQVRIARRGALEIQGYDEVCFSGLADEWSQWNAQRPARRPFVGTLALELATDSDEEVLSWIAAGAPPVFFGFGSMPLTSPAETITMIASTCERLGQRALIGTAGGDFGDLPQFEHVKVVGVVNFAAIFPVCGAVVHHGGAGTTAASLRAGVPALILSMDLNQALWGRQMKKLGVGFTRLFSSTTEESLLEDLRRILAPEYAAAARDVASRMTKPYESAVVAADLVEEYVRAKSVGSS</sequence>
<dbReference type="InterPro" id="IPR050426">
    <property type="entry name" value="Glycosyltransferase_28"/>
</dbReference>
<organism evidence="3 4">
    <name type="scientific">Mycolicibacterium parafortuitum</name>
    <name type="common">Mycobacterium parafortuitum</name>
    <dbReference type="NCBI Taxonomy" id="39692"/>
    <lineage>
        <taxon>Bacteria</taxon>
        <taxon>Bacillati</taxon>
        <taxon>Actinomycetota</taxon>
        <taxon>Actinomycetes</taxon>
        <taxon>Mycobacteriales</taxon>
        <taxon>Mycobacteriaceae</taxon>
        <taxon>Mycolicibacterium</taxon>
    </lineage>
</organism>
<dbReference type="Pfam" id="PF06722">
    <property type="entry name" value="EryCIII-like_C"/>
    <property type="match status" value="1"/>
</dbReference>
<dbReference type="Proteomes" id="UP000252008">
    <property type="component" value="Unassembled WGS sequence"/>
</dbReference>
<dbReference type="STRING" id="39692.BST38_24965"/>
<keyword evidence="3" id="KW-0808">Transferase</keyword>
<feature type="domain" description="Erythromycin biosynthesis protein CIII-like C-terminal" evidence="2">
    <location>
        <begin position="311"/>
        <end position="429"/>
    </location>
</feature>
<evidence type="ECO:0000313" key="4">
    <source>
        <dbReference type="Proteomes" id="UP000252008"/>
    </source>
</evidence>
<proteinExistence type="predicted"/>
<dbReference type="GO" id="GO:0005975">
    <property type="term" value="P:carbohydrate metabolic process"/>
    <property type="evidence" value="ECO:0007669"/>
    <property type="project" value="InterPro"/>
</dbReference>
<dbReference type="Pfam" id="PF03033">
    <property type="entry name" value="Glyco_transf_28"/>
    <property type="match status" value="1"/>
</dbReference>
<dbReference type="PANTHER" id="PTHR48050:SF13">
    <property type="entry name" value="STEROL 3-BETA-GLUCOSYLTRANSFERASE UGT80A2"/>
    <property type="match status" value="1"/>
</dbReference>
<dbReference type="InterPro" id="IPR004276">
    <property type="entry name" value="GlycoTrans_28_N"/>
</dbReference>
<feature type="domain" description="Glycosyltransferase family 28 N-terminal" evidence="1">
    <location>
        <begin position="17"/>
        <end position="114"/>
    </location>
</feature>
<dbReference type="PANTHER" id="PTHR48050">
    <property type="entry name" value="STEROL 3-BETA-GLUCOSYLTRANSFERASE"/>
    <property type="match status" value="1"/>
</dbReference>
<dbReference type="GO" id="GO:0033072">
    <property type="term" value="P:vancomycin biosynthetic process"/>
    <property type="evidence" value="ECO:0007669"/>
    <property type="project" value="UniProtKB-ARBA"/>
</dbReference>
<protein>
    <submittedName>
        <fullName evidence="3">Putative glycosyltransferase [Mycobacterium tuberculosis H37Rv]</fullName>
    </submittedName>
</protein>
<name>A0A375YM84_MYCPF</name>
<accession>A0A375YM84</accession>
<evidence type="ECO:0000259" key="2">
    <source>
        <dbReference type="Pfam" id="PF06722"/>
    </source>
</evidence>
<dbReference type="GO" id="GO:0016758">
    <property type="term" value="F:hexosyltransferase activity"/>
    <property type="evidence" value="ECO:0007669"/>
    <property type="project" value="InterPro"/>
</dbReference>
<dbReference type="GO" id="GO:0008194">
    <property type="term" value="F:UDP-glycosyltransferase activity"/>
    <property type="evidence" value="ECO:0007669"/>
    <property type="project" value="InterPro"/>
</dbReference>
<evidence type="ECO:0000313" key="3">
    <source>
        <dbReference type="EMBL" id="SRX82246.1"/>
    </source>
</evidence>
<keyword evidence="4" id="KW-1185">Reference proteome</keyword>
<dbReference type="EMBL" id="UEGS01000001">
    <property type="protein sequence ID" value="SRX82246.1"/>
    <property type="molecule type" value="Genomic_DNA"/>
</dbReference>
<reference evidence="3 4" key="1">
    <citation type="submission" date="2018-05" db="EMBL/GenBank/DDBJ databases">
        <authorList>
            <consortium name="IHU Genomes"/>
        </authorList>
    </citation>
    <scope>NUCLEOTIDE SEQUENCE [LARGE SCALE GENOMIC DNA]</scope>
    <source>
        <strain evidence="3 4">P7335</strain>
    </source>
</reference>
<dbReference type="FunFam" id="3.40.50.2000:FF:000009">
    <property type="entry name" value="Sterol 3-beta-glucosyltransferase UGT80A2"/>
    <property type="match status" value="1"/>
</dbReference>
<gene>
    <name evidence="3" type="ORF">MPP7335_04006</name>
</gene>
<dbReference type="CDD" id="cd03784">
    <property type="entry name" value="GT1_Gtf-like"/>
    <property type="match status" value="1"/>
</dbReference>